<dbReference type="Proteomes" id="UP000777560">
    <property type="component" value="Unassembled WGS sequence"/>
</dbReference>
<protein>
    <submittedName>
        <fullName evidence="1">Uncharacterized protein</fullName>
    </submittedName>
</protein>
<proteinExistence type="predicted"/>
<accession>A0ABY2YWA3</accession>
<evidence type="ECO:0000313" key="2">
    <source>
        <dbReference type="Proteomes" id="UP000777560"/>
    </source>
</evidence>
<dbReference type="EMBL" id="QUAV01000007">
    <property type="protein sequence ID" value="TPR22832.1"/>
    <property type="molecule type" value="Genomic_DNA"/>
</dbReference>
<keyword evidence="2" id="KW-1185">Reference proteome</keyword>
<reference evidence="1 2" key="1">
    <citation type="submission" date="2018-08" db="EMBL/GenBank/DDBJ databases">
        <title>Comparative genomics of wild bee and flower associated Lactobacillus reveals potential adaptation to the bee host.</title>
        <authorList>
            <person name="Vuong H.Q."/>
            <person name="Mcfrederick Q.S."/>
        </authorList>
    </citation>
    <scope>NUCLEOTIDE SEQUENCE [LARGE SCALE GENOMIC DNA]</scope>
    <source>
        <strain evidence="1 2">HV_13</strain>
    </source>
</reference>
<sequence>MQKNINKNNNSQNSAFKCRVVSKLFKGFFRHGYWNKFVLPTISAIEQLIIITEKLPHAWSILKNIIRIIFKIVIKFFE</sequence>
<comment type="caution">
    <text evidence="1">The sequence shown here is derived from an EMBL/GenBank/DDBJ whole genome shotgun (WGS) entry which is preliminary data.</text>
</comment>
<dbReference type="RefSeq" id="WP_140926084.1">
    <property type="nucleotide sequence ID" value="NZ_QUAU01000007.1"/>
</dbReference>
<name>A0ABY2YWA3_9LACO</name>
<organism evidence="1 2">
    <name type="scientific">Apilactobacillus micheneri</name>
    <dbReference type="NCBI Taxonomy" id="1899430"/>
    <lineage>
        <taxon>Bacteria</taxon>
        <taxon>Bacillati</taxon>
        <taxon>Bacillota</taxon>
        <taxon>Bacilli</taxon>
        <taxon>Lactobacillales</taxon>
        <taxon>Lactobacillaceae</taxon>
        <taxon>Apilactobacillus</taxon>
    </lineage>
</organism>
<gene>
    <name evidence="1" type="ORF">DY114_07485</name>
</gene>
<evidence type="ECO:0000313" key="1">
    <source>
        <dbReference type="EMBL" id="TPR22832.1"/>
    </source>
</evidence>